<dbReference type="Proteomes" id="UP000325577">
    <property type="component" value="Linkage Group LG12"/>
</dbReference>
<feature type="repeat" description="ANK" evidence="1">
    <location>
        <begin position="215"/>
        <end position="238"/>
    </location>
</feature>
<keyword evidence="1" id="KW-0040">ANK repeat</keyword>
<dbReference type="SMART" id="SM00248">
    <property type="entry name" value="ANK"/>
    <property type="match status" value="2"/>
</dbReference>
<reference evidence="2 3" key="1">
    <citation type="submission" date="2019-09" db="EMBL/GenBank/DDBJ databases">
        <title>A chromosome-level genome assembly of the Chinese tupelo Nyssa sinensis.</title>
        <authorList>
            <person name="Yang X."/>
            <person name="Kang M."/>
            <person name="Yang Y."/>
            <person name="Xiong H."/>
            <person name="Wang M."/>
            <person name="Zhang Z."/>
            <person name="Wang Z."/>
            <person name="Wu H."/>
            <person name="Ma T."/>
            <person name="Liu J."/>
            <person name="Xi Z."/>
        </authorList>
    </citation>
    <scope>NUCLEOTIDE SEQUENCE [LARGE SCALE GENOMIC DNA]</scope>
    <source>
        <strain evidence="2">J267</strain>
        <tissue evidence="2">Leaf</tissue>
    </source>
</reference>
<keyword evidence="3" id="KW-1185">Reference proteome</keyword>
<protein>
    <submittedName>
        <fullName evidence="2">Uncharacterized protein</fullName>
    </submittedName>
</protein>
<dbReference type="PROSITE" id="PS50088">
    <property type="entry name" value="ANK_REPEAT"/>
    <property type="match status" value="1"/>
</dbReference>
<organism evidence="2 3">
    <name type="scientific">Nyssa sinensis</name>
    <dbReference type="NCBI Taxonomy" id="561372"/>
    <lineage>
        <taxon>Eukaryota</taxon>
        <taxon>Viridiplantae</taxon>
        <taxon>Streptophyta</taxon>
        <taxon>Embryophyta</taxon>
        <taxon>Tracheophyta</taxon>
        <taxon>Spermatophyta</taxon>
        <taxon>Magnoliopsida</taxon>
        <taxon>eudicotyledons</taxon>
        <taxon>Gunneridae</taxon>
        <taxon>Pentapetalae</taxon>
        <taxon>asterids</taxon>
        <taxon>Cornales</taxon>
        <taxon>Nyssaceae</taxon>
        <taxon>Nyssa</taxon>
    </lineage>
</organism>
<dbReference type="PROSITE" id="PS50297">
    <property type="entry name" value="ANK_REP_REGION"/>
    <property type="match status" value="1"/>
</dbReference>
<dbReference type="AlphaFoldDB" id="A0A5J5BIL2"/>
<dbReference type="Pfam" id="PF12796">
    <property type="entry name" value="Ank_2"/>
    <property type="match status" value="1"/>
</dbReference>
<dbReference type="OrthoDB" id="1845088at2759"/>
<accession>A0A5J5BIL2</accession>
<dbReference type="PANTHER" id="PTHR47481">
    <property type="match status" value="1"/>
</dbReference>
<name>A0A5J5BIL2_9ASTE</name>
<dbReference type="SUPFAM" id="SSF48403">
    <property type="entry name" value="Ankyrin repeat"/>
    <property type="match status" value="1"/>
</dbReference>
<dbReference type="Gene3D" id="1.25.40.20">
    <property type="entry name" value="Ankyrin repeat-containing domain"/>
    <property type="match status" value="1"/>
</dbReference>
<evidence type="ECO:0000256" key="1">
    <source>
        <dbReference type="PROSITE-ProRule" id="PRU00023"/>
    </source>
</evidence>
<dbReference type="EMBL" id="CM018035">
    <property type="protein sequence ID" value="KAA8542486.1"/>
    <property type="molecule type" value="Genomic_DNA"/>
</dbReference>
<sequence>MDSSSSSSFSQYQHLSMINVGNFVSIKLTKANYLIWEAQMRNLIVSQNLVRFIDGQIVAPPQNNIDPLHVRSEITAEIENPEDLAWRRTDWLLKGWIMGSLSEEVLGLVVRSDSNSYTARDVWDRLAKEFDQKPKPEIQLQKVKRTKTATARDAWAKVRRRFLQHSAEKKTKTEQKSEIEQLSYLIRRGTRWSDFLEIFVDSMSEQELTHQDEMTGFTVLHVAASVGNVQVAKLLVKKAPLLPNIEDSKGWLPLHIAAGYCHREMTSYLMKVAADGKEKKPFEGESGVTLMRAVMTAKFYGVSVEDLPNHPTAGDMEKEVQIIKGNIMSGKMFSIQIVEEQVVVEGVAYSKCLCKCNTLLYGNSRAMGAGLDGLEDESADRVNSGEEYDKLADMISSSKEEVAKNNWISNDVEANSNAESFVDESLDLLIIENISMGNMKEQVEINPIVGIQIQHKYLKLPLEMILGLL</sequence>
<gene>
    <name evidence="2" type="ORF">F0562_023641</name>
</gene>
<dbReference type="InterPro" id="IPR002110">
    <property type="entry name" value="Ankyrin_rpt"/>
</dbReference>
<dbReference type="PANTHER" id="PTHR47481:SF10">
    <property type="entry name" value="COPIA-LIKE POLYPROTEIN_RETROTRANSPOSON"/>
    <property type="match status" value="1"/>
</dbReference>
<evidence type="ECO:0000313" key="2">
    <source>
        <dbReference type="EMBL" id="KAA8542486.1"/>
    </source>
</evidence>
<dbReference type="InterPro" id="IPR036770">
    <property type="entry name" value="Ankyrin_rpt-contain_sf"/>
</dbReference>
<proteinExistence type="predicted"/>
<evidence type="ECO:0000313" key="3">
    <source>
        <dbReference type="Proteomes" id="UP000325577"/>
    </source>
</evidence>